<name>A0ACD3AS40_9AGAR</name>
<reference evidence="1 2" key="1">
    <citation type="journal article" date="2019" name="Nat. Ecol. Evol.">
        <title>Megaphylogeny resolves global patterns of mushroom evolution.</title>
        <authorList>
            <person name="Varga T."/>
            <person name="Krizsan K."/>
            <person name="Foldi C."/>
            <person name="Dima B."/>
            <person name="Sanchez-Garcia M."/>
            <person name="Sanchez-Ramirez S."/>
            <person name="Szollosi G.J."/>
            <person name="Szarkandi J.G."/>
            <person name="Papp V."/>
            <person name="Albert L."/>
            <person name="Andreopoulos W."/>
            <person name="Angelini C."/>
            <person name="Antonin V."/>
            <person name="Barry K.W."/>
            <person name="Bougher N.L."/>
            <person name="Buchanan P."/>
            <person name="Buyck B."/>
            <person name="Bense V."/>
            <person name="Catcheside P."/>
            <person name="Chovatia M."/>
            <person name="Cooper J."/>
            <person name="Damon W."/>
            <person name="Desjardin D."/>
            <person name="Finy P."/>
            <person name="Geml J."/>
            <person name="Haridas S."/>
            <person name="Hughes K."/>
            <person name="Justo A."/>
            <person name="Karasinski D."/>
            <person name="Kautmanova I."/>
            <person name="Kiss B."/>
            <person name="Kocsube S."/>
            <person name="Kotiranta H."/>
            <person name="LaButti K.M."/>
            <person name="Lechner B.E."/>
            <person name="Liimatainen K."/>
            <person name="Lipzen A."/>
            <person name="Lukacs Z."/>
            <person name="Mihaltcheva S."/>
            <person name="Morgado L.N."/>
            <person name="Niskanen T."/>
            <person name="Noordeloos M.E."/>
            <person name="Ohm R.A."/>
            <person name="Ortiz-Santana B."/>
            <person name="Ovrebo C."/>
            <person name="Racz N."/>
            <person name="Riley R."/>
            <person name="Savchenko A."/>
            <person name="Shiryaev A."/>
            <person name="Soop K."/>
            <person name="Spirin V."/>
            <person name="Szebenyi C."/>
            <person name="Tomsovsky M."/>
            <person name="Tulloss R.E."/>
            <person name="Uehling J."/>
            <person name="Grigoriev I.V."/>
            <person name="Vagvolgyi C."/>
            <person name="Papp T."/>
            <person name="Martin F.M."/>
            <person name="Miettinen O."/>
            <person name="Hibbett D.S."/>
            <person name="Nagy L.G."/>
        </authorList>
    </citation>
    <scope>NUCLEOTIDE SEQUENCE [LARGE SCALE GENOMIC DNA]</scope>
    <source>
        <strain evidence="1 2">NL-1719</strain>
    </source>
</reference>
<evidence type="ECO:0000313" key="1">
    <source>
        <dbReference type="EMBL" id="TFK68366.1"/>
    </source>
</evidence>
<dbReference type="EMBL" id="ML208353">
    <property type="protein sequence ID" value="TFK68366.1"/>
    <property type="molecule type" value="Genomic_DNA"/>
</dbReference>
<sequence>MWRSLKAMSLATPTAFEADPSLVWQFYHYRRVKALEASPNAAHRVLAKLSIPSVLKSIAPQAQSYHLITQNVDGLSTRAINALIPQTQPPSPSPSPETLPNPNSLIEMHGRLLDIQCTQCSYLQQNLLNPLTPSLGIAESQISNVNEAGSKPSEIPLDELPRCPECGALARPGVVWFEEIPWEMDRIDKLVEEADVCLVVGTSSTVYPAAGYAYEVYNRGGTVAVFNVEESRGDVYSSFVFYGPCDMELPRVLGVSGD</sequence>
<dbReference type="Proteomes" id="UP000308600">
    <property type="component" value="Unassembled WGS sequence"/>
</dbReference>
<proteinExistence type="predicted"/>
<evidence type="ECO:0000313" key="2">
    <source>
        <dbReference type="Proteomes" id="UP000308600"/>
    </source>
</evidence>
<protein>
    <submittedName>
        <fullName evidence="1">DHS-like NAD/FAD-binding domain-containing protein</fullName>
    </submittedName>
</protein>
<keyword evidence="2" id="KW-1185">Reference proteome</keyword>
<organism evidence="1 2">
    <name type="scientific">Pluteus cervinus</name>
    <dbReference type="NCBI Taxonomy" id="181527"/>
    <lineage>
        <taxon>Eukaryota</taxon>
        <taxon>Fungi</taxon>
        <taxon>Dikarya</taxon>
        <taxon>Basidiomycota</taxon>
        <taxon>Agaricomycotina</taxon>
        <taxon>Agaricomycetes</taxon>
        <taxon>Agaricomycetidae</taxon>
        <taxon>Agaricales</taxon>
        <taxon>Pluteineae</taxon>
        <taxon>Pluteaceae</taxon>
        <taxon>Pluteus</taxon>
    </lineage>
</organism>
<gene>
    <name evidence="1" type="ORF">BDN72DRAFT_797786</name>
</gene>
<accession>A0ACD3AS40</accession>